<dbReference type="AlphaFoldDB" id="A0A6L9U2T0"/>
<keyword evidence="5 6" id="KW-0472">Membrane</keyword>
<dbReference type="GO" id="GO:0043190">
    <property type="term" value="C:ATP-binding cassette (ABC) transporter complex"/>
    <property type="evidence" value="ECO:0007669"/>
    <property type="project" value="TreeGrafter"/>
</dbReference>
<keyword evidence="2" id="KW-1003">Cell membrane</keyword>
<dbReference type="InterPro" id="IPR005495">
    <property type="entry name" value="LptG/LptF_permease"/>
</dbReference>
<comment type="caution">
    <text evidence="7">The sequence shown here is derived from an EMBL/GenBank/DDBJ whole genome shotgun (WGS) entry which is preliminary data.</text>
</comment>
<evidence type="ECO:0000256" key="4">
    <source>
        <dbReference type="ARBA" id="ARBA00022989"/>
    </source>
</evidence>
<feature type="transmembrane region" description="Helical" evidence="6">
    <location>
        <begin position="337"/>
        <end position="354"/>
    </location>
</feature>
<comment type="subcellular location">
    <subcellularLocation>
        <location evidence="1">Cell membrane</location>
        <topology evidence="1">Multi-pass membrane protein</topology>
    </subcellularLocation>
</comment>
<evidence type="ECO:0000313" key="8">
    <source>
        <dbReference type="Proteomes" id="UP000483035"/>
    </source>
</evidence>
<evidence type="ECO:0000256" key="3">
    <source>
        <dbReference type="ARBA" id="ARBA00022692"/>
    </source>
</evidence>
<feature type="transmembrane region" description="Helical" evidence="6">
    <location>
        <begin position="53"/>
        <end position="77"/>
    </location>
</feature>
<organism evidence="7 8">
    <name type="scientific">Rhizobium lusitanum</name>
    <dbReference type="NCBI Taxonomy" id="293958"/>
    <lineage>
        <taxon>Bacteria</taxon>
        <taxon>Pseudomonadati</taxon>
        <taxon>Pseudomonadota</taxon>
        <taxon>Alphaproteobacteria</taxon>
        <taxon>Hyphomicrobiales</taxon>
        <taxon>Rhizobiaceae</taxon>
        <taxon>Rhizobium/Agrobacterium group</taxon>
        <taxon>Rhizobium</taxon>
    </lineage>
</organism>
<evidence type="ECO:0000256" key="6">
    <source>
        <dbReference type="SAM" id="Phobius"/>
    </source>
</evidence>
<evidence type="ECO:0000256" key="2">
    <source>
        <dbReference type="ARBA" id="ARBA00022475"/>
    </source>
</evidence>
<keyword evidence="3 6" id="KW-0812">Transmembrane</keyword>
<feature type="transmembrane region" description="Helical" evidence="6">
    <location>
        <begin position="98"/>
        <end position="117"/>
    </location>
</feature>
<evidence type="ECO:0000256" key="1">
    <source>
        <dbReference type="ARBA" id="ARBA00004651"/>
    </source>
</evidence>
<dbReference type="PANTHER" id="PTHR33529">
    <property type="entry name" value="SLR0882 PROTEIN-RELATED"/>
    <property type="match status" value="1"/>
</dbReference>
<dbReference type="PANTHER" id="PTHR33529:SF6">
    <property type="entry name" value="YJGP_YJGQ FAMILY PERMEASE"/>
    <property type="match status" value="1"/>
</dbReference>
<proteinExistence type="predicted"/>
<keyword evidence="4 6" id="KW-1133">Transmembrane helix</keyword>
<dbReference type="GO" id="GO:0015920">
    <property type="term" value="P:lipopolysaccharide transport"/>
    <property type="evidence" value="ECO:0007669"/>
    <property type="project" value="TreeGrafter"/>
</dbReference>
<accession>A0A6L9U2T0</accession>
<dbReference type="Proteomes" id="UP000483035">
    <property type="component" value="Unassembled WGS sequence"/>
</dbReference>
<gene>
    <name evidence="7" type="ORF">GR212_09655</name>
</gene>
<dbReference type="RefSeq" id="WP_163986246.1">
    <property type="nucleotide sequence ID" value="NZ_WUEY01000003.1"/>
</dbReference>
<protein>
    <submittedName>
        <fullName evidence="7">LptF/LptG family permease</fullName>
    </submittedName>
</protein>
<feature type="transmembrane region" description="Helical" evidence="6">
    <location>
        <begin position="12"/>
        <end position="33"/>
    </location>
</feature>
<evidence type="ECO:0000256" key="5">
    <source>
        <dbReference type="ARBA" id="ARBA00023136"/>
    </source>
</evidence>
<name>A0A6L9U2T0_9HYPH</name>
<dbReference type="Pfam" id="PF03739">
    <property type="entry name" value="LptF_LptG"/>
    <property type="match status" value="1"/>
</dbReference>
<reference evidence="7 8" key="1">
    <citation type="submission" date="2019-12" db="EMBL/GenBank/DDBJ databases">
        <title>Rhizobium genotypes associated with high levels of biological nitrogen fixation by grain legumes in a temperate-maritime cropping system.</title>
        <authorList>
            <person name="Maluk M."/>
            <person name="Francesc Ferrando Molina F."/>
            <person name="Lopez Del Egido L."/>
            <person name="Lafos M."/>
            <person name="Langarica-Fuentes A."/>
            <person name="Gebre Yohannes G."/>
            <person name="Young M.W."/>
            <person name="Martin P."/>
            <person name="Gantlett R."/>
            <person name="Kenicer G."/>
            <person name="Hawes C."/>
            <person name="Begg G.S."/>
            <person name="Quilliam R.S."/>
            <person name="Squire G.R."/>
            <person name="Poole P.S."/>
            <person name="Young P.W."/>
            <person name="Iannetta P.M."/>
            <person name="James E.K."/>
        </authorList>
    </citation>
    <scope>NUCLEOTIDE SEQUENCE [LARGE SCALE GENOMIC DNA]</scope>
    <source>
        <strain evidence="7 8">JHI1118</strain>
    </source>
</reference>
<dbReference type="EMBL" id="WUEY01000003">
    <property type="protein sequence ID" value="NEI69831.1"/>
    <property type="molecule type" value="Genomic_DNA"/>
</dbReference>
<evidence type="ECO:0000313" key="7">
    <source>
        <dbReference type="EMBL" id="NEI69831.1"/>
    </source>
</evidence>
<sequence length="392" mass="43355">MKLFETYVVRRVGMMFLVALLPVLAIIWTTQVLQRINLVTDSGQSMGSFAKLATLILPTIIPIVLPFALVIGITQTLTAMNSDSELTVMEAAGAKRSIIIRPIMILAIAISAFSFFVDNVVEPKARVAARQMVAEAYADLLSTVIEEKNFRRIEDGLYVQISQRLSGRILKGLFVVDSRDPAFDLIYYAKEGAVDPSGTSLLMKDGEVHRKTADGNVSVIKFDSYSFDLSDMTQSRGQATLRSSDRSLGFLLNPDPNDPDYMAKPGSYRAELHRRLNEWALPAIFALISLVIAGDARSHREARLHPMVSALTIAFALRWADFYAANQIDNAPRFVGVLYGINIVSALIAIVLLMRNRKMTMPVSIRNRLSSWRQRIVDRMPTAPDGSNGSGA</sequence>